<dbReference type="AlphaFoldDB" id="A0A6A5U9B5"/>
<feature type="region of interest" description="Disordered" evidence="1">
    <location>
        <begin position="1"/>
        <end position="25"/>
    </location>
</feature>
<dbReference type="OrthoDB" id="3762912at2759"/>
<dbReference type="EMBL" id="ML976981">
    <property type="protein sequence ID" value="KAF1961511.1"/>
    <property type="molecule type" value="Genomic_DNA"/>
</dbReference>
<evidence type="ECO:0000313" key="2">
    <source>
        <dbReference type="EMBL" id="KAF1961511.1"/>
    </source>
</evidence>
<sequence>MVSPTISVSSSEEPTAGTTSDTAPTVTFRSYNGNLDRTFDLPTSCESAAALEHVGLVADTAQEIFNRYQTRIDPDNNPNTLLDLALGHVARISVLDKEPRAAMTQVGIKASIQEAILKPEHEQVYQTETLLYWVHDTIRTNFTTLEMLIERLKARAEQSLSKKGKKAKVEGLNAEEPAELSGGLPSPIVASLGGVPSDEEHSGHLPKTFTVVEEAIPVLENHYELFKGKAPSDMPSPIWEPLITEAGDFHMQAISTHSGGDFNMDPAWYFTPERETAEIYRKYAEDRCMWSETWMIRILVPKPFIESLKKEELYYSPDWKEFVWTCPKGRITAPKKFAKYTEAQLLKGHICKNVSSVVMRATAENLQQKLTEDNLMQISTGKSTQWAFLRRQTAVLLASEIKGKVHIDVYASKMPQEAESIVLMSPK</sequence>
<organism evidence="2 3">
    <name type="scientific">Byssothecium circinans</name>
    <dbReference type="NCBI Taxonomy" id="147558"/>
    <lineage>
        <taxon>Eukaryota</taxon>
        <taxon>Fungi</taxon>
        <taxon>Dikarya</taxon>
        <taxon>Ascomycota</taxon>
        <taxon>Pezizomycotina</taxon>
        <taxon>Dothideomycetes</taxon>
        <taxon>Pleosporomycetidae</taxon>
        <taxon>Pleosporales</taxon>
        <taxon>Massarineae</taxon>
        <taxon>Massarinaceae</taxon>
        <taxon>Byssothecium</taxon>
    </lineage>
</organism>
<evidence type="ECO:0000256" key="1">
    <source>
        <dbReference type="SAM" id="MobiDB-lite"/>
    </source>
</evidence>
<gene>
    <name evidence="2" type="ORF">CC80DRAFT_437357</name>
</gene>
<evidence type="ECO:0000313" key="3">
    <source>
        <dbReference type="Proteomes" id="UP000800035"/>
    </source>
</evidence>
<name>A0A6A5U9B5_9PLEO</name>
<reference evidence="2" key="1">
    <citation type="journal article" date="2020" name="Stud. Mycol.">
        <title>101 Dothideomycetes genomes: a test case for predicting lifestyles and emergence of pathogens.</title>
        <authorList>
            <person name="Haridas S."/>
            <person name="Albert R."/>
            <person name="Binder M."/>
            <person name="Bloem J."/>
            <person name="Labutti K."/>
            <person name="Salamov A."/>
            <person name="Andreopoulos B."/>
            <person name="Baker S."/>
            <person name="Barry K."/>
            <person name="Bills G."/>
            <person name="Bluhm B."/>
            <person name="Cannon C."/>
            <person name="Castanera R."/>
            <person name="Culley D."/>
            <person name="Daum C."/>
            <person name="Ezra D."/>
            <person name="Gonzalez J."/>
            <person name="Henrissat B."/>
            <person name="Kuo A."/>
            <person name="Liang C."/>
            <person name="Lipzen A."/>
            <person name="Lutzoni F."/>
            <person name="Magnuson J."/>
            <person name="Mondo S."/>
            <person name="Nolan M."/>
            <person name="Ohm R."/>
            <person name="Pangilinan J."/>
            <person name="Park H.-J."/>
            <person name="Ramirez L."/>
            <person name="Alfaro M."/>
            <person name="Sun H."/>
            <person name="Tritt A."/>
            <person name="Yoshinaga Y."/>
            <person name="Zwiers L.-H."/>
            <person name="Turgeon B."/>
            <person name="Goodwin S."/>
            <person name="Spatafora J."/>
            <person name="Crous P."/>
            <person name="Grigoriev I."/>
        </authorList>
    </citation>
    <scope>NUCLEOTIDE SEQUENCE</scope>
    <source>
        <strain evidence="2">CBS 675.92</strain>
    </source>
</reference>
<accession>A0A6A5U9B5</accession>
<keyword evidence="3" id="KW-1185">Reference proteome</keyword>
<protein>
    <submittedName>
        <fullName evidence="2">Uncharacterized protein</fullName>
    </submittedName>
</protein>
<dbReference type="Proteomes" id="UP000800035">
    <property type="component" value="Unassembled WGS sequence"/>
</dbReference>
<proteinExistence type="predicted"/>
<feature type="region of interest" description="Disordered" evidence="1">
    <location>
        <begin position="163"/>
        <end position="185"/>
    </location>
</feature>